<keyword evidence="3" id="KW-1185">Reference proteome</keyword>
<proteinExistence type="predicted"/>
<dbReference type="OrthoDB" id="1522602at2"/>
<evidence type="ECO:0000313" key="3">
    <source>
        <dbReference type="Proteomes" id="UP000006420"/>
    </source>
</evidence>
<accession>F8X4F7</accession>
<dbReference type="RefSeq" id="WP_006844481.1">
    <property type="nucleotide sequence ID" value="NZ_AQWJ01000007.1"/>
</dbReference>
<organism evidence="2 3">
    <name type="scientific">Dysgonomonas mossii DSM 22836</name>
    <dbReference type="NCBI Taxonomy" id="742767"/>
    <lineage>
        <taxon>Bacteria</taxon>
        <taxon>Pseudomonadati</taxon>
        <taxon>Bacteroidota</taxon>
        <taxon>Bacteroidia</taxon>
        <taxon>Bacteroidales</taxon>
        <taxon>Dysgonomonadaceae</taxon>
        <taxon>Dysgonomonas</taxon>
    </lineage>
</organism>
<dbReference type="AlphaFoldDB" id="F8X4F7"/>
<feature type="domain" description="Type 9 secretion system plug protein N-terminal" evidence="1">
    <location>
        <begin position="34"/>
        <end position="160"/>
    </location>
</feature>
<protein>
    <recommendedName>
        <fullName evidence="1">Type 9 secretion system plug protein N-terminal domain-containing protein</fullName>
    </recommendedName>
</protein>
<gene>
    <name evidence="2" type="ORF">HMPREF9456_03116</name>
</gene>
<evidence type="ECO:0000259" key="1">
    <source>
        <dbReference type="Pfam" id="PF17116"/>
    </source>
</evidence>
<reference evidence="2 3" key="1">
    <citation type="submission" date="2011-04" db="EMBL/GenBank/DDBJ databases">
        <title>The Genome Sequence of Dysgonomonas mossii DSM 22836.</title>
        <authorList>
            <consortium name="The Broad Institute Genome Sequencing Platform"/>
            <person name="Earl A."/>
            <person name="Ward D."/>
            <person name="Feldgarden M."/>
            <person name="Gevers D."/>
            <person name="Pudlo N."/>
            <person name="Martens E."/>
            <person name="Allen-Vercoe E."/>
            <person name="Young S.K."/>
            <person name="Zeng Q."/>
            <person name="Gargeya S."/>
            <person name="Fitzgerald M."/>
            <person name="Haas B."/>
            <person name="Abouelleil A."/>
            <person name="Alvarado L."/>
            <person name="Arachchi H.M."/>
            <person name="Berlin A."/>
            <person name="Brown A."/>
            <person name="Chapman S.B."/>
            <person name="Chen Z."/>
            <person name="Dunbar C."/>
            <person name="Freedman E."/>
            <person name="Gearin G."/>
            <person name="Gellesch M."/>
            <person name="Goldberg J."/>
            <person name="Griggs A."/>
            <person name="Gujja S."/>
            <person name="Heiman D."/>
            <person name="Howarth C."/>
            <person name="Larson L."/>
            <person name="Lui A."/>
            <person name="MacDonald P.J.P."/>
            <person name="Mehta T."/>
            <person name="Montmayeur A."/>
            <person name="Murphy C."/>
            <person name="Neiman D."/>
            <person name="Pearson M."/>
            <person name="Priest M."/>
            <person name="Roberts A."/>
            <person name="Saif S."/>
            <person name="Shea T."/>
            <person name="Shenoy N."/>
            <person name="Sisk P."/>
            <person name="Stolte C."/>
            <person name="Sykes S."/>
            <person name="Yandava C."/>
            <person name="Wortman J."/>
            <person name="Nusbaum C."/>
            <person name="Birren B."/>
        </authorList>
    </citation>
    <scope>NUCLEOTIDE SEQUENCE [LARGE SCALE GENOMIC DNA]</scope>
    <source>
        <strain evidence="2 3">DSM 22836</strain>
    </source>
</reference>
<evidence type="ECO:0000313" key="2">
    <source>
        <dbReference type="EMBL" id="EGK05203.1"/>
    </source>
</evidence>
<dbReference type="Pfam" id="PF17116">
    <property type="entry name" value="T9SS_plug_1st"/>
    <property type="match status" value="1"/>
</dbReference>
<dbReference type="GeneID" id="78083717"/>
<dbReference type="eggNOG" id="ENOG502Z7QJ">
    <property type="taxonomic scope" value="Bacteria"/>
</dbReference>
<dbReference type="EMBL" id="ADLW01000018">
    <property type="protein sequence ID" value="EGK05203.1"/>
    <property type="molecule type" value="Genomic_DNA"/>
</dbReference>
<name>F8X4F7_9BACT</name>
<comment type="caution">
    <text evidence="2">The sequence shown here is derived from an EMBL/GenBank/DDBJ whole genome shotgun (WGS) entry which is preliminary data.</text>
</comment>
<dbReference type="InterPro" id="IPR031345">
    <property type="entry name" value="T9SS_Plug_N"/>
</dbReference>
<dbReference type="HOGENOM" id="CLU_049143_0_0_10"/>
<dbReference type="Proteomes" id="UP000006420">
    <property type="component" value="Unassembled WGS sequence"/>
</dbReference>
<sequence>MNNKLLLFFSIIFYLTSIYTFSQVYHTQAISDDIYTVQVNKNNDWSSYPIIALDGNDYIHMSFDRISENSMNRLRYRIIHCDAYWKRSSGISEIDYLSGFNDNPIDDYASSLNTTVEYTHFAIDIPNNDVNIKLSGNYVIEIYEDGTPEEVLLTACFSVVDTQVSIAPSITSNTDIDTNKGHQQLSFSIFHQNLNIRDPFTELKIFAWQNNRLDTERRQIKPTYVSSDKLIYEHNGNLIFEAGNEYRRFETSSYRYNGLNVEHIEYNRPNYTMYIVPDKIRAGRSYSYDQDQNGRFYIRSNDKNDSEIESDYFNTVFTLPMDSPIGEDIFINGDFTDNNFTDKYRMIYDEENRQYYIALLLKQGLYNYQYLTKSGASYSTAKIEGNYFETENEYQIFVYYRPSGQRYDSLIGVQNIQSRNK</sequence>
<dbReference type="STRING" id="742767.HMPREF9456_03116"/>